<dbReference type="InterPro" id="IPR011047">
    <property type="entry name" value="Quinoprotein_ADH-like_sf"/>
</dbReference>
<keyword evidence="3" id="KW-1185">Reference proteome</keyword>
<organism evidence="2 3">
    <name type="scientific">Hydrogenophaga laconesensis</name>
    <dbReference type="NCBI Taxonomy" id="1805971"/>
    <lineage>
        <taxon>Bacteria</taxon>
        <taxon>Pseudomonadati</taxon>
        <taxon>Pseudomonadota</taxon>
        <taxon>Betaproteobacteria</taxon>
        <taxon>Burkholderiales</taxon>
        <taxon>Comamonadaceae</taxon>
        <taxon>Hydrogenophaga</taxon>
    </lineage>
</organism>
<feature type="domain" description="Pyrrolo-quinoline quinone repeat" evidence="1">
    <location>
        <begin position="2"/>
        <end position="87"/>
    </location>
</feature>
<accession>A0ABU1V7Q3</accession>
<dbReference type="EMBL" id="JAVDWE010000002">
    <property type="protein sequence ID" value="MDR7093452.1"/>
    <property type="molecule type" value="Genomic_DNA"/>
</dbReference>
<dbReference type="InterPro" id="IPR002372">
    <property type="entry name" value="PQQ_rpt_dom"/>
</dbReference>
<evidence type="ECO:0000259" key="1">
    <source>
        <dbReference type="Pfam" id="PF01011"/>
    </source>
</evidence>
<dbReference type="SUPFAM" id="SSF50998">
    <property type="entry name" value="Quinoprotein alcohol dehydrogenase-like"/>
    <property type="match status" value="1"/>
</dbReference>
<dbReference type="Proteomes" id="UP001265550">
    <property type="component" value="Unassembled WGS sequence"/>
</dbReference>
<dbReference type="Gene3D" id="2.140.10.10">
    <property type="entry name" value="Quinoprotein alcohol dehydrogenase-like superfamily"/>
    <property type="match status" value="1"/>
</dbReference>
<dbReference type="RefSeq" id="WP_204732686.1">
    <property type="nucleotide sequence ID" value="NZ_JAVDWE010000002.1"/>
</dbReference>
<reference evidence="2 3" key="1">
    <citation type="submission" date="2023-07" db="EMBL/GenBank/DDBJ databases">
        <title>Sorghum-associated microbial communities from plants grown in Nebraska, USA.</title>
        <authorList>
            <person name="Schachtman D."/>
        </authorList>
    </citation>
    <scope>NUCLEOTIDE SEQUENCE [LARGE SCALE GENOMIC DNA]</scope>
    <source>
        <strain evidence="2 3">BE240</strain>
    </source>
</reference>
<protein>
    <submittedName>
        <fullName evidence="2">Glucose dehydrogenase</fullName>
    </submittedName>
</protein>
<comment type="caution">
    <text evidence="2">The sequence shown here is derived from an EMBL/GenBank/DDBJ whole genome shotgun (WGS) entry which is preliminary data.</text>
</comment>
<dbReference type="InterPro" id="IPR018391">
    <property type="entry name" value="PQQ_b-propeller_rpt"/>
</dbReference>
<sequence>MAQLEIAWHHRHGDVKAPDSNITYATQNTPLKVGELVYICTPTQQVVALEASTGRERWRFNPETDPVALSRAAASVCRGVSYHEAPIAAESPSAFSGLWQTDVSARWMP</sequence>
<evidence type="ECO:0000313" key="2">
    <source>
        <dbReference type="EMBL" id="MDR7093452.1"/>
    </source>
</evidence>
<dbReference type="SMART" id="SM00564">
    <property type="entry name" value="PQQ"/>
    <property type="match status" value="1"/>
</dbReference>
<evidence type="ECO:0000313" key="3">
    <source>
        <dbReference type="Proteomes" id="UP001265550"/>
    </source>
</evidence>
<proteinExistence type="predicted"/>
<name>A0ABU1V7Q3_9BURK</name>
<dbReference type="Pfam" id="PF01011">
    <property type="entry name" value="PQQ"/>
    <property type="match status" value="1"/>
</dbReference>
<gene>
    <name evidence="2" type="ORF">J2X09_001184</name>
</gene>